<proteinExistence type="predicted"/>
<name>A0ABX1NKA5_9RHOO</name>
<organism evidence="1 2">
    <name type="scientific">Aromatoleum toluolicum</name>
    <dbReference type="NCBI Taxonomy" id="90060"/>
    <lineage>
        <taxon>Bacteria</taxon>
        <taxon>Pseudomonadati</taxon>
        <taxon>Pseudomonadota</taxon>
        <taxon>Betaproteobacteria</taxon>
        <taxon>Rhodocyclales</taxon>
        <taxon>Rhodocyclaceae</taxon>
        <taxon>Aromatoleum</taxon>
    </lineage>
</organism>
<keyword evidence="2" id="KW-1185">Reference proteome</keyword>
<sequence length="86" mass="9334">MADAIIAETNQKLLDNIDAADTANARLYQGMAIIGVLENIALRAVEKKTNDLELSAEQIAQTLWAARELIEQAQSAVNRIDLRAAA</sequence>
<comment type="caution">
    <text evidence="1">The sequence shown here is derived from an EMBL/GenBank/DDBJ whole genome shotgun (WGS) entry which is preliminary data.</text>
</comment>
<evidence type="ECO:0000313" key="2">
    <source>
        <dbReference type="Proteomes" id="UP000634522"/>
    </source>
</evidence>
<protein>
    <submittedName>
        <fullName evidence="1">Uncharacterized protein</fullName>
    </submittedName>
</protein>
<dbReference type="Proteomes" id="UP000634522">
    <property type="component" value="Unassembled WGS sequence"/>
</dbReference>
<dbReference type="RefSeq" id="WP_169142141.1">
    <property type="nucleotide sequence ID" value="NZ_WTVS01000047.1"/>
</dbReference>
<gene>
    <name evidence="1" type="ORF">GPA27_19405</name>
</gene>
<evidence type="ECO:0000313" key="1">
    <source>
        <dbReference type="EMBL" id="NMF99548.1"/>
    </source>
</evidence>
<dbReference type="EMBL" id="WTVS01000047">
    <property type="protein sequence ID" value="NMF99548.1"/>
    <property type="molecule type" value="Genomic_DNA"/>
</dbReference>
<reference evidence="1 2" key="1">
    <citation type="submission" date="2019-12" db="EMBL/GenBank/DDBJ databases">
        <title>Comparative genomics gives insights into the taxonomy of the Azoarcus-Aromatoleum group and reveals separate origins of nif in the plant-associated Azoarcus and non-plant-associated Aromatoleum sub-groups.</title>
        <authorList>
            <person name="Lafos M."/>
            <person name="Maluk M."/>
            <person name="Batista M."/>
            <person name="Junghare M."/>
            <person name="Carmona M."/>
            <person name="Faoro H."/>
            <person name="Cruz L.M."/>
            <person name="Battistoni F."/>
            <person name="De Souza E."/>
            <person name="Pedrosa F."/>
            <person name="Chen W.-M."/>
            <person name="Poole P.S."/>
            <person name="Dixon R.A."/>
            <person name="James E.K."/>
        </authorList>
    </citation>
    <scope>NUCLEOTIDE SEQUENCE [LARGE SCALE GENOMIC DNA]</scope>
    <source>
        <strain evidence="1 2">T</strain>
    </source>
</reference>
<accession>A0ABX1NKA5</accession>